<dbReference type="EMBL" id="JACBZR010000001">
    <property type="protein sequence ID" value="NYI80625.1"/>
    <property type="molecule type" value="Genomic_DNA"/>
</dbReference>
<dbReference type="InterPro" id="IPR029050">
    <property type="entry name" value="Immunoprotect_excell_Ig-like"/>
</dbReference>
<comment type="caution">
    <text evidence="5">The sequence shown here is derived from an EMBL/GenBank/DDBJ whole genome shotgun (WGS) entry which is preliminary data.</text>
</comment>
<evidence type="ECO:0000313" key="5">
    <source>
        <dbReference type="EMBL" id="NYI80625.1"/>
    </source>
</evidence>
<evidence type="ECO:0000256" key="3">
    <source>
        <dbReference type="SAM" id="Phobius"/>
    </source>
</evidence>
<gene>
    <name evidence="5" type="ORF">BJ988_005273</name>
</gene>
<feature type="domain" description="DUF4352" evidence="4">
    <location>
        <begin position="160"/>
        <end position="267"/>
    </location>
</feature>
<dbReference type="RefSeq" id="WP_179660794.1">
    <property type="nucleotide sequence ID" value="NZ_JACBZR010000001.1"/>
</dbReference>
<proteinExistence type="predicted"/>
<dbReference type="AlphaFoldDB" id="A0A7Z0DS22"/>
<dbReference type="Proteomes" id="UP000564496">
    <property type="component" value="Unassembled WGS sequence"/>
</dbReference>
<dbReference type="InterPro" id="IPR029051">
    <property type="entry name" value="DUF4352"/>
</dbReference>
<feature type="transmembrane region" description="Helical" evidence="3">
    <location>
        <begin position="96"/>
        <end position="116"/>
    </location>
</feature>
<keyword evidence="1" id="KW-0732">Signal</keyword>
<sequence length="289" mass="30449">MTNEPTANVRQQMSQAVAKEVADGGWRVESQTEYHTVLAKGGRTNHVLHLILTIVTCGLWSVAWLLIAHLNRRQSLVLRVDEYGNFSRQTTDSKGALIGACAVAGVLVVGAIAGAVGGDDTGSATDATTESAPSASTGDEPKADKPKADKPEQGSAKRPFKVGQTAKLEGTAYTVTGASTQDNVGGEFGERADGVFVVVDLTIENTKDETKTFMDTSAVFIAKDGTRYEGSDAAIYLGDESLFLRDMQPDLATKGKLVFDVPPAKAAGGILQVSDLFGRGESHFALGLK</sequence>
<keyword evidence="6" id="KW-1185">Reference proteome</keyword>
<name>A0A7Z0DS22_9ACTN</name>
<evidence type="ECO:0000256" key="1">
    <source>
        <dbReference type="ARBA" id="ARBA00022729"/>
    </source>
</evidence>
<keyword evidence="3" id="KW-0812">Transmembrane</keyword>
<feature type="transmembrane region" description="Helical" evidence="3">
    <location>
        <begin position="47"/>
        <end position="67"/>
    </location>
</feature>
<keyword evidence="3" id="KW-1133">Transmembrane helix</keyword>
<feature type="region of interest" description="Disordered" evidence="2">
    <location>
        <begin position="119"/>
        <end position="161"/>
    </location>
</feature>
<keyword evidence="3" id="KW-0472">Membrane</keyword>
<evidence type="ECO:0000256" key="2">
    <source>
        <dbReference type="SAM" id="MobiDB-lite"/>
    </source>
</evidence>
<accession>A0A7Z0DS22</accession>
<dbReference type="Pfam" id="PF11611">
    <property type="entry name" value="DUF4352"/>
    <property type="match status" value="1"/>
</dbReference>
<dbReference type="Gene3D" id="2.60.40.1240">
    <property type="match status" value="1"/>
</dbReference>
<organism evidence="5 6">
    <name type="scientific">Nocardioides panzhihuensis</name>
    <dbReference type="NCBI Taxonomy" id="860243"/>
    <lineage>
        <taxon>Bacteria</taxon>
        <taxon>Bacillati</taxon>
        <taxon>Actinomycetota</taxon>
        <taxon>Actinomycetes</taxon>
        <taxon>Propionibacteriales</taxon>
        <taxon>Nocardioidaceae</taxon>
        <taxon>Nocardioides</taxon>
    </lineage>
</organism>
<feature type="compositionally biased region" description="Basic and acidic residues" evidence="2">
    <location>
        <begin position="139"/>
        <end position="152"/>
    </location>
</feature>
<evidence type="ECO:0000259" key="4">
    <source>
        <dbReference type="Pfam" id="PF11611"/>
    </source>
</evidence>
<evidence type="ECO:0000313" key="6">
    <source>
        <dbReference type="Proteomes" id="UP000564496"/>
    </source>
</evidence>
<protein>
    <recommendedName>
        <fullName evidence="4">DUF4352 domain-containing protein</fullName>
    </recommendedName>
</protein>
<reference evidence="5 6" key="1">
    <citation type="submission" date="2020-07" db="EMBL/GenBank/DDBJ databases">
        <title>Sequencing the genomes of 1000 actinobacteria strains.</title>
        <authorList>
            <person name="Klenk H.-P."/>
        </authorList>
    </citation>
    <scope>NUCLEOTIDE SEQUENCE [LARGE SCALE GENOMIC DNA]</scope>
    <source>
        <strain evidence="5 6">DSM 26487</strain>
    </source>
</reference>